<evidence type="ECO:0000256" key="12">
    <source>
        <dbReference type="ARBA" id="ARBA00023128"/>
    </source>
</evidence>
<comment type="catalytic activity">
    <reaction evidence="17">
        <text>2 Fe(III)-[cytochrome b5] + NADH = 2 Fe(II)-[cytochrome b5] + NAD(+) + H(+)</text>
        <dbReference type="Rhea" id="RHEA:46680"/>
        <dbReference type="Rhea" id="RHEA-COMP:10438"/>
        <dbReference type="Rhea" id="RHEA-COMP:10439"/>
        <dbReference type="ChEBI" id="CHEBI:15378"/>
        <dbReference type="ChEBI" id="CHEBI:29033"/>
        <dbReference type="ChEBI" id="CHEBI:29034"/>
        <dbReference type="ChEBI" id="CHEBI:57540"/>
        <dbReference type="ChEBI" id="CHEBI:57945"/>
        <dbReference type="EC" id="1.6.2.2"/>
    </reaction>
</comment>
<dbReference type="Gene3D" id="3.40.50.150">
    <property type="entry name" value="Vaccinia Virus protein VP39"/>
    <property type="match status" value="1"/>
</dbReference>
<keyword evidence="11" id="KW-0520">NAD</keyword>
<feature type="binding site" evidence="18">
    <location>
        <position position="715"/>
    </location>
    <ligand>
        <name>FAD</name>
        <dbReference type="ChEBI" id="CHEBI:57692"/>
    </ligand>
</feature>
<feature type="binding site" evidence="18">
    <location>
        <position position="673"/>
    </location>
    <ligand>
        <name>FAD</name>
        <dbReference type="ChEBI" id="CHEBI:57692"/>
    </ligand>
</feature>
<dbReference type="InterPro" id="IPR039261">
    <property type="entry name" value="FNR_nucleotide-bd"/>
</dbReference>
<comment type="function">
    <text evidence="14">May mediate the reduction of outer membrane cytochrome b5.</text>
</comment>
<reference evidence="21 22" key="1">
    <citation type="submission" date="2017-03" db="EMBL/GenBank/DDBJ databases">
        <title>Genomes of endolithic fungi from Antarctica.</title>
        <authorList>
            <person name="Coleine C."/>
            <person name="Masonjones S."/>
            <person name="Stajich J.E."/>
        </authorList>
    </citation>
    <scope>NUCLEOTIDE SEQUENCE [LARGE SCALE GENOMIC DNA]</scope>
    <source>
        <strain evidence="21 22">CCFEE 5184</strain>
    </source>
</reference>
<dbReference type="GO" id="GO:0005741">
    <property type="term" value="C:mitochondrial outer membrane"/>
    <property type="evidence" value="ECO:0007669"/>
    <property type="project" value="UniProtKB-SubCell"/>
</dbReference>
<evidence type="ECO:0000313" key="22">
    <source>
        <dbReference type="Proteomes" id="UP000309340"/>
    </source>
</evidence>
<evidence type="ECO:0000256" key="16">
    <source>
        <dbReference type="ARBA" id="ARBA00041256"/>
    </source>
</evidence>
<feature type="binding site" evidence="18">
    <location>
        <position position="648"/>
    </location>
    <ligand>
        <name>FAD</name>
        <dbReference type="ChEBI" id="CHEBI:57692"/>
    </ligand>
</feature>
<dbReference type="InterPro" id="IPR001834">
    <property type="entry name" value="CBR-like"/>
</dbReference>
<feature type="binding site" evidence="18">
    <location>
        <position position="674"/>
    </location>
    <ligand>
        <name>FAD</name>
        <dbReference type="ChEBI" id="CHEBI:57692"/>
    </ligand>
</feature>
<dbReference type="InterPro" id="IPR017927">
    <property type="entry name" value="FAD-bd_FR_type"/>
</dbReference>
<keyword evidence="10" id="KW-0560">Oxidoreductase</keyword>
<feature type="region of interest" description="Disordered" evidence="19">
    <location>
        <begin position="1"/>
        <end position="34"/>
    </location>
</feature>
<keyword evidence="22" id="KW-1185">Reference proteome</keyword>
<dbReference type="Proteomes" id="UP000309340">
    <property type="component" value="Unassembled WGS sequence"/>
</dbReference>
<comment type="subcellular location">
    <subcellularLocation>
        <location evidence="2">Mitochondrion outer membrane</location>
        <topology evidence="2">Single-pass membrane protein</topology>
    </subcellularLocation>
</comment>
<comment type="similarity">
    <text evidence="3">Belongs to the flavoprotein pyridine nucleotide cytochrome reductase family.</text>
</comment>
<evidence type="ECO:0000259" key="20">
    <source>
        <dbReference type="PROSITE" id="PS51384"/>
    </source>
</evidence>
<evidence type="ECO:0000256" key="4">
    <source>
        <dbReference type="ARBA" id="ARBA00012011"/>
    </source>
</evidence>
<evidence type="ECO:0000256" key="2">
    <source>
        <dbReference type="ARBA" id="ARBA00004572"/>
    </source>
</evidence>
<dbReference type="FunFam" id="3.40.50.80:FF:000009">
    <property type="entry name" value="NADH-cytochrome b5 reductase"/>
    <property type="match status" value="1"/>
</dbReference>
<evidence type="ECO:0000256" key="5">
    <source>
        <dbReference type="ARBA" id="ARBA00022630"/>
    </source>
</evidence>
<feature type="domain" description="FAD-binding FR-type" evidence="20">
    <location>
        <begin position="593"/>
        <end position="698"/>
    </location>
</feature>
<dbReference type="SUPFAM" id="SSF52343">
    <property type="entry name" value="Ferredoxin reductase-like, C-terminal NADP-linked domain"/>
    <property type="match status" value="1"/>
</dbReference>
<dbReference type="PRINTS" id="PR00406">
    <property type="entry name" value="CYTB5RDTASE"/>
</dbReference>
<evidence type="ECO:0000256" key="10">
    <source>
        <dbReference type="ARBA" id="ARBA00023002"/>
    </source>
</evidence>
<evidence type="ECO:0000256" key="18">
    <source>
        <dbReference type="PIRSR" id="PIRSR601834-1"/>
    </source>
</evidence>
<evidence type="ECO:0000256" key="11">
    <source>
        <dbReference type="ARBA" id="ARBA00023027"/>
    </source>
</evidence>
<comment type="caution">
    <text evidence="21">The sequence shown here is derived from an EMBL/GenBank/DDBJ whole genome shotgun (WGS) entry which is preliminary data.</text>
</comment>
<name>A0A4U0XCL7_9PEZI</name>
<evidence type="ECO:0000256" key="7">
    <source>
        <dbReference type="ARBA" id="ARBA00022787"/>
    </source>
</evidence>
<feature type="binding site" evidence="18">
    <location>
        <position position="647"/>
    </location>
    <ligand>
        <name>FAD</name>
        <dbReference type="ChEBI" id="CHEBI:57692"/>
    </ligand>
</feature>
<evidence type="ECO:0000256" key="13">
    <source>
        <dbReference type="ARBA" id="ARBA00023136"/>
    </source>
</evidence>
<evidence type="ECO:0000256" key="6">
    <source>
        <dbReference type="ARBA" id="ARBA00022692"/>
    </source>
</evidence>
<dbReference type="GO" id="GO:0090524">
    <property type="term" value="F:cytochrome-b5 reductase activity, acting on NADH"/>
    <property type="evidence" value="ECO:0007669"/>
    <property type="project" value="UniProtKB-EC"/>
</dbReference>
<feature type="binding site" evidence="18">
    <location>
        <position position="666"/>
    </location>
    <ligand>
        <name>FAD</name>
        <dbReference type="ChEBI" id="CHEBI:57692"/>
    </ligand>
</feature>
<keyword evidence="13" id="KW-0472">Membrane</keyword>
<dbReference type="Gene3D" id="3.40.50.80">
    <property type="entry name" value="Nucleotide-binding domain of ferredoxin-NADP reductase (FNR) module"/>
    <property type="match status" value="1"/>
</dbReference>
<dbReference type="EMBL" id="NAJQ01000255">
    <property type="protein sequence ID" value="TKA73657.1"/>
    <property type="molecule type" value="Genomic_DNA"/>
</dbReference>
<evidence type="ECO:0000256" key="17">
    <source>
        <dbReference type="ARBA" id="ARBA00047682"/>
    </source>
</evidence>
<evidence type="ECO:0000313" key="21">
    <source>
        <dbReference type="EMBL" id="TKA73657.1"/>
    </source>
</evidence>
<keyword evidence="12" id="KW-0496">Mitochondrion</keyword>
<feature type="binding site" evidence="18">
    <location>
        <position position="664"/>
    </location>
    <ligand>
        <name>FAD</name>
        <dbReference type="ChEBI" id="CHEBI:57692"/>
    </ligand>
</feature>
<protein>
    <recommendedName>
        <fullName evidence="15">NADH-cytochrome b5 reductase 2</fullName>
        <ecNumber evidence="4">1.6.2.2</ecNumber>
    </recommendedName>
    <alternativeName>
        <fullName evidence="16">Mitochondrial cytochrome b reductase</fullName>
    </alternativeName>
</protein>
<dbReference type="InterPro" id="IPR008333">
    <property type="entry name" value="Cbr1-like_FAD-bd_dom"/>
</dbReference>
<proteinExistence type="inferred from homology"/>
<keyword evidence="7" id="KW-1000">Mitochondrion outer membrane</keyword>
<comment type="cofactor">
    <cofactor evidence="1 18">
        <name>FAD</name>
        <dbReference type="ChEBI" id="CHEBI:57692"/>
    </cofactor>
</comment>
<keyword evidence="9" id="KW-1133">Transmembrane helix</keyword>
<evidence type="ECO:0000256" key="1">
    <source>
        <dbReference type="ARBA" id="ARBA00001974"/>
    </source>
</evidence>
<evidence type="ECO:0000256" key="3">
    <source>
        <dbReference type="ARBA" id="ARBA00006105"/>
    </source>
</evidence>
<dbReference type="EC" id="1.6.2.2" evidence="4"/>
<dbReference type="CDD" id="cd06183">
    <property type="entry name" value="cyt_b5_reduct_like"/>
    <property type="match status" value="1"/>
</dbReference>
<evidence type="ECO:0000256" key="15">
    <source>
        <dbReference type="ARBA" id="ARBA00039435"/>
    </source>
</evidence>
<dbReference type="PANTHER" id="PTHR19370:SF171">
    <property type="entry name" value="NADH-CYTOCHROME B5 REDUCTASE 2"/>
    <property type="match status" value="1"/>
</dbReference>
<dbReference type="GO" id="GO:0006696">
    <property type="term" value="P:ergosterol biosynthetic process"/>
    <property type="evidence" value="ECO:0007669"/>
    <property type="project" value="TreeGrafter"/>
</dbReference>
<evidence type="ECO:0000256" key="19">
    <source>
        <dbReference type="SAM" id="MobiDB-lite"/>
    </source>
</evidence>
<dbReference type="FunFam" id="2.40.30.10:FF:000032">
    <property type="entry name" value="NADH-cytochrome b5 reductase"/>
    <property type="match status" value="1"/>
</dbReference>
<accession>A0A4U0XCL7</accession>
<keyword evidence="5 18" id="KW-0285">Flavoprotein</keyword>
<keyword evidence="8 18" id="KW-0274">FAD</keyword>
<dbReference type="OrthoDB" id="432685at2759"/>
<gene>
    <name evidence="21" type="ORF">B0A55_06506</name>
</gene>
<dbReference type="STRING" id="329884.A0A4U0XCL7"/>
<dbReference type="InterPro" id="IPR001433">
    <property type="entry name" value="OxRdtase_FAD/NAD-bd"/>
</dbReference>
<dbReference type="InterPro" id="IPR029063">
    <property type="entry name" value="SAM-dependent_MTases_sf"/>
</dbReference>
<dbReference type="PANTHER" id="PTHR19370">
    <property type="entry name" value="NADH-CYTOCHROME B5 REDUCTASE"/>
    <property type="match status" value="1"/>
</dbReference>
<dbReference type="PROSITE" id="PS51384">
    <property type="entry name" value="FAD_FR"/>
    <property type="match status" value="1"/>
</dbReference>
<dbReference type="Pfam" id="PF00175">
    <property type="entry name" value="NAD_binding_1"/>
    <property type="match status" value="1"/>
</dbReference>
<keyword evidence="6" id="KW-0812">Transmembrane</keyword>
<dbReference type="Gene3D" id="2.40.30.10">
    <property type="entry name" value="Translation factors"/>
    <property type="match status" value="1"/>
</dbReference>
<evidence type="ECO:0000256" key="14">
    <source>
        <dbReference type="ARBA" id="ARBA00037464"/>
    </source>
</evidence>
<dbReference type="SUPFAM" id="SSF63380">
    <property type="entry name" value="Riboflavin synthase domain-like"/>
    <property type="match status" value="1"/>
</dbReference>
<feature type="region of interest" description="Disordered" evidence="19">
    <location>
        <begin position="551"/>
        <end position="576"/>
    </location>
</feature>
<dbReference type="Pfam" id="PF00970">
    <property type="entry name" value="FAD_binding_6"/>
    <property type="match status" value="1"/>
</dbReference>
<sequence length="844" mass="92362">MSFSFGFADDEADGADNGNASELSAPKSGSVLQTHQVSVKEHTLEELIATLPDHLSYSTVRIESPTGRVLFLPKRDLYDVRVQLLQEGPTNDDVIDQIGTSDLRSGVYEGGFKTWECSLDLANLLLDRGPRKDIDELIRCDQIIELGAGTALPSLVLFQHALLNAIPLTFTLADYNDTVLRLVTLPNLILSWAAITKQADFPTPNLDKDSTGDFELSPQVTLRFLTDIKSMDIKLRFLSGPWSPSLAKLIPSSGVDMGTVILAAETIYSPESTEAFTELVCGLLKRVKMSKAMIAAKRMYFGVGGSVDGLKAACRERGAVAYEIENHGVPGMDGDIDLLAARQHAPNLALAATCRLIRQEVSPLCEEAVMRFYQRHNFRITCRFPDNLDRNGMSLASLPPGLPASLRRVISFVVSNPPFPISTLDISLTADLTCTPAESDKLRATVGVQDNGQVEVIEFLQEGDDDECENALIVETAENLRVSLKRRDDPRFLHIGKILRAVLAGFGWHIPPIESWPGGSNNTILYGLLGAGALGGGYYYLNSGNATTAQHGIKNESGAHGQPASKNEEKNIPAKTGAGTGIEPVKCFTGGDQGFISLLLESVENVSHNTKKFRFKLNEEDSVSGLPVASALLTKYKGPDMEKPVVRPYTPVSDEDEKGYLDFVIKVYPNGPMSEHLHSMKAGQRLDFKGPIPKYPWTANKHEHIALIAGGTGITPMYQVARPIFKNPEDKTKVTLVFGNVSEEDILLKKEWEDLEKKFPQRFRAFYVLDNPPDGWQQGKGFITKDLLKTTLPGPKDGNIKLFVCGPPGLYKAVAGPKKSPAEQGELTGILSELGYTQDQVYKF</sequence>
<dbReference type="AlphaFoldDB" id="A0A4U0XCL7"/>
<organism evidence="21 22">
    <name type="scientific">Friedmanniomyces simplex</name>
    <dbReference type="NCBI Taxonomy" id="329884"/>
    <lineage>
        <taxon>Eukaryota</taxon>
        <taxon>Fungi</taxon>
        <taxon>Dikarya</taxon>
        <taxon>Ascomycota</taxon>
        <taxon>Pezizomycotina</taxon>
        <taxon>Dothideomycetes</taxon>
        <taxon>Dothideomycetidae</taxon>
        <taxon>Mycosphaerellales</taxon>
        <taxon>Teratosphaeriaceae</taxon>
        <taxon>Friedmanniomyces</taxon>
    </lineage>
</organism>
<feature type="binding site" evidence="18">
    <location>
        <position position="649"/>
    </location>
    <ligand>
        <name>FAD</name>
        <dbReference type="ChEBI" id="CHEBI:57692"/>
    </ligand>
</feature>
<evidence type="ECO:0000256" key="8">
    <source>
        <dbReference type="ARBA" id="ARBA00022827"/>
    </source>
</evidence>
<evidence type="ECO:0000256" key="9">
    <source>
        <dbReference type="ARBA" id="ARBA00022989"/>
    </source>
</evidence>
<dbReference type="InterPro" id="IPR017938">
    <property type="entry name" value="Riboflavin_synthase-like_b-brl"/>
</dbReference>